<keyword evidence="4" id="KW-0808">Transferase</keyword>
<keyword evidence="5 16" id="KW-0812">Transmembrane</keyword>
<feature type="transmembrane region" description="Helical" evidence="16">
    <location>
        <begin position="265"/>
        <end position="286"/>
    </location>
</feature>
<dbReference type="InterPro" id="IPR038408">
    <property type="entry name" value="GNK2_sf"/>
</dbReference>
<dbReference type="Gene3D" id="3.30.200.20">
    <property type="entry name" value="Phosphorylase Kinase, domain 1"/>
    <property type="match status" value="1"/>
</dbReference>
<dbReference type="PROSITE" id="PS51473">
    <property type="entry name" value="GNK2"/>
    <property type="match status" value="2"/>
</dbReference>
<keyword evidence="10" id="KW-0067">ATP-binding</keyword>
<dbReference type="GO" id="GO:0005886">
    <property type="term" value="C:plasma membrane"/>
    <property type="evidence" value="ECO:0007669"/>
    <property type="project" value="TreeGrafter"/>
</dbReference>
<evidence type="ECO:0008006" key="22">
    <source>
        <dbReference type="Google" id="ProtNLM"/>
    </source>
</evidence>
<dbReference type="InterPro" id="IPR001245">
    <property type="entry name" value="Ser-Thr/Tyr_kinase_cat_dom"/>
</dbReference>
<evidence type="ECO:0000313" key="20">
    <source>
        <dbReference type="EMBL" id="KAK4258879.1"/>
    </source>
</evidence>
<evidence type="ECO:0000256" key="8">
    <source>
        <dbReference type="ARBA" id="ARBA00022741"/>
    </source>
</evidence>
<dbReference type="EMBL" id="JAWXYG010000011">
    <property type="protein sequence ID" value="KAK4258879.1"/>
    <property type="molecule type" value="Genomic_DNA"/>
</dbReference>
<dbReference type="SUPFAM" id="SSF56112">
    <property type="entry name" value="Protein kinase-like (PK-like)"/>
    <property type="match status" value="1"/>
</dbReference>
<evidence type="ECO:0000256" key="10">
    <source>
        <dbReference type="ARBA" id="ARBA00022840"/>
    </source>
</evidence>
<dbReference type="CDD" id="cd23509">
    <property type="entry name" value="Gnk2-like"/>
    <property type="match status" value="2"/>
</dbReference>
<comment type="caution">
    <text evidence="20">The sequence shown here is derived from an EMBL/GenBank/DDBJ whole genome shotgun (WGS) entry which is preliminary data.</text>
</comment>
<evidence type="ECO:0000256" key="11">
    <source>
        <dbReference type="ARBA" id="ARBA00022989"/>
    </source>
</evidence>
<dbReference type="PROSITE" id="PS00108">
    <property type="entry name" value="PROTEIN_KINASE_ST"/>
    <property type="match status" value="1"/>
</dbReference>
<evidence type="ECO:0000256" key="17">
    <source>
        <dbReference type="SAM" id="SignalP"/>
    </source>
</evidence>
<keyword evidence="6 17" id="KW-0732">Signal</keyword>
<evidence type="ECO:0000256" key="9">
    <source>
        <dbReference type="ARBA" id="ARBA00022777"/>
    </source>
</evidence>
<feature type="domain" description="Protein kinase" evidence="18">
    <location>
        <begin position="326"/>
        <end position="603"/>
    </location>
</feature>
<dbReference type="PANTHER" id="PTHR27002:SF1098">
    <property type="entry name" value="CYSTEINE-RICH RECEPTOR-LIKE PROTEIN KINASE 29"/>
    <property type="match status" value="1"/>
</dbReference>
<keyword evidence="21" id="KW-1185">Reference proteome</keyword>
<accession>A0AAE1MBC0</accession>
<evidence type="ECO:0000256" key="12">
    <source>
        <dbReference type="ARBA" id="ARBA00023136"/>
    </source>
</evidence>
<keyword evidence="8" id="KW-0547">Nucleotide-binding</keyword>
<name>A0AAE1MBC0_9FABA</name>
<dbReference type="Pfam" id="PF07714">
    <property type="entry name" value="PK_Tyr_Ser-Thr"/>
    <property type="match status" value="1"/>
</dbReference>
<dbReference type="GO" id="GO:0005524">
    <property type="term" value="F:ATP binding"/>
    <property type="evidence" value="ECO:0007669"/>
    <property type="project" value="UniProtKB-KW"/>
</dbReference>
<evidence type="ECO:0000256" key="14">
    <source>
        <dbReference type="ARBA" id="ARBA00023180"/>
    </source>
</evidence>
<evidence type="ECO:0000259" key="18">
    <source>
        <dbReference type="PROSITE" id="PS50011"/>
    </source>
</evidence>
<dbReference type="InterPro" id="IPR002902">
    <property type="entry name" value="GNK2"/>
</dbReference>
<comment type="subcellular location">
    <subcellularLocation>
        <location evidence="1">Membrane</location>
        <topology evidence="1">Single-pass membrane protein</topology>
    </subcellularLocation>
</comment>
<dbReference type="FunFam" id="3.30.430.20:FF:000003">
    <property type="entry name" value="Cysteine-rich RLK (RECEPTOR-like protein kinase) 10"/>
    <property type="match status" value="1"/>
</dbReference>
<feature type="compositionally biased region" description="Polar residues" evidence="15">
    <location>
        <begin position="637"/>
        <end position="652"/>
    </location>
</feature>
<feature type="chain" id="PRO_5042253284" description="Cysteine-rich receptor-like protein kinase" evidence="17">
    <location>
        <begin position="25"/>
        <end position="652"/>
    </location>
</feature>
<evidence type="ECO:0000256" key="3">
    <source>
        <dbReference type="ARBA" id="ARBA00022553"/>
    </source>
</evidence>
<dbReference type="AlphaFoldDB" id="A0AAE1MBC0"/>
<dbReference type="PROSITE" id="PS50011">
    <property type="entry name" value="PROTEIN_KINASE_DOM"/>
    <property type="match status" value="1"/>
</dbReference>
<dbReference type="InterPro" id="IPR008271">
    <property type="entry name" value="Ser/Thr_kinase_AS"/>
</dbReference>
<evidence type="ECO:0000256" key="16">
    <source>
        <dbReference type="SAM" id="Phobius"/>
    </source>
</evidence>
<protein>
    <recommendedName>
        <fullName evidence="22">Cysteine-rich receptor-like protein kinase</fullName>
    </recommendedName>
</protein>
<keyword evidence="2" id="KW-0723">Serine/threonine-protein kinase</keyword>
<keyword evidence="13" id="KW-0675">Receptor</keyword>
<evidence type="ECO:0000256" key="7">
    <source>
        <dbReference type="ARBA" id="ARBA00022737"/>
    </source>
</evidence>
<dbReference type="InterPro" id="IPR011009">
    <property type="entry name" value="Kinase-like_dom_sf"/>
</dbReference>
<dbReference type="GO" id="GO:0009737">
    <property type="term" value="P:response to abscisic acid"/>
    <property type="evidence" value="ECO:0007669"/>
    <property type="project" value="UniProtKB-ARBA"/>
</dbReference>
<evidence type="ECO:0000256" key="2">
    <source>
        <dbReference type="ARBA" id="ARBA00022527"/>
    </source>
</evidence>
<dbReference type="CDD" id="cd14066">
    <property type="entry name" value="STKc_IRAK"/>
    <property type="match status" value="1"/>
</dbReference>
<keyword evidence="9" id="KW-0418">Kinase</keyword>
<dbReference type="SMART" id="SM00220">
    <property type="entry name" value="S_TKc"/>
    <property type="match status" value="1"/>
</dbReference>
<gene>
    <name evidence="20" type="ORF">QN277_005278</name>
</gene>
<proteinExistence type="predicted"/>
<evidence type="ECO:0000313" key="21">
    <source>
        <dbReference type="Proteomes" id="UP001293593"/>
    </source>
</evidence>
<evidence type="ECO:0000256" key="4">
    <source>
        <dbReference type="ARBA" id="ARBA00022679"/>
    </source>
</evidence>
<dbReference type="Gene3D" id="1.10.510.10">
    <property type="entry name" value="Transferase(Phosphotransferase) domain 1"/>
    <property type="match status" value="1"/>
</dbReference>
<keyword evidence="12 16" id="KW-0472">Membrane</keyword>
<dbReference type="InterPro" id="IPR000719">
    <property type="entry name" value="Prot_kinase_dom"/>
</dbReference>
<dbReference type="FunFam" id="1.10.510.10:FF:000343">
    <property type="entry name" value="Cysteine-rich receptor-like protein kinase 28"/>
    <property type="match status" value="1"/>
</dbReference>
<evidence type="ECO:0000256" key="6">
    <source>
        <dbReference type="ARBA" id="ARBA00022729"/>
    </source>
</evidence>
<dbReference type="GO" id="GO:0004674">
    <property type="term" value="F:protein serine/threonine kinase activity"/>
    <property type="evidence" value="ECO:0007669"/>
    <property type="project" value="UniProtKB-KW"/>
</dbReference>
<dbReference type="FunFam" id="3.30.430.20:FF:000002">
    <property type="entry name" value="Cysteine-rich receptor-like protein kinase 10"/>
    <property type="match status" value="1"/>
</dbReference>
<feature type="domain" description="Gnk2-homologous" evidence="19">
    <location>
        <begin position="137"/>
        <end position="244"/>
    </location>
</feature>
<keyword evidence="3" id="KW-0597">Phosphoprotein</keyword>
<dbReference type="Proteomes" id="UP001293593">
    <property type="component" value="Unassembled WGS sequence"/>
</dbReference>
<sequence length="652" mass="72648">MAGVSLRMLSFLCLLPIFISQITAQPQFLYHYCDNANGNYTANSAYQTNLNTLLSNIASNTEIDYGFYNFSFGQNSDKVNAIGLCRGDVAPDLCRSCLSDSKTQLTQLCPNQMEAIGFYDNCMLRYSNRSIFHTVENLPSLCMWSNHNATDVDQFNGALRSLLDGLRSRASSGNSLRKFEAASAEGPNFQTLFGLVQCTPDLSSVQCGDCLVQAISDLPGCSGGKIGGRILRPSCNFRYENYRFYNATDDSTPPSEGKSNTSRTIIAIVVPIASVLVLLILVCICLRMRKSWKYIENDDNEADNEIKSSETLQLKYDTIVAATNNFSEENKLGQGGFGPVYKGKLTEGQEIAVKRLSGNSSQGDAEFKNEVLLVAKLQHRNLVRLLGFCLERQERLLVYEFIPHKSLDYFIFDPIKCAQLSWEERYKIIGGIARGLLYLHEDSRLRIIHRDLKASNILLDAEMSAKISDFGMARLVGRDQTQDNTSRVVGTFGYMAPEYVLHGQFSVKTDVYSFGVLVLEIVTGRKNSEIFHGENAENLVSFAWRNWREGTATRIVDPAVMGGSRDEIMRCIHIGLLCVQDYVADRPTMASVEVMLNSYSATFPLPSQPASYMNSINWSGEYTSGSTRSNELKNESDQALSNNASMSQPFPR</sequence>
<feature type="signal peptide" evidence="17">
    <location>
        <begin position="1"/>
        <end position="24"/>
    </location>
</feature>
<dbReference type="FunFam" id="3.30.200.20:FF:000142">
    <property type="entry name" value="Cysteine-rich receptor-like protein kinase 10"/>
    <property type="match status" value="1"/>
</dbReference>
<dbReference type="Gene3D" id="3.30.430.20">
    <property type="entry name" value="Gnk2 domain, C-X8-C-X2-C motif"/>
    <property type="match status" value="2"/>
</dbReference>
<feature type="region of interest" description="Disordered" evidence="15">
    <location>
        <begin position="623"/>
        <end position="652"/>
    </location>
</feature>
<evidence type="ECO:0000256" key="5">
    <source>
        <dbReference type="ARBA" id="ARBA00022692"/>
    </source>
</evidence>
<evidence type="ECO:0000256" key="13">
    <source>
        <dbReference type="ARBA" id="ARBA00023170"/>
    </source>
</evidence>
<dbReference type="PANTHER" id="PTHR27002">
    <property type="entry name" value="RECEPTOR-LIKE SERINE/THREONINE-PROTEIN KINASE SD1-8"/>
    <property type="match status" value="1"/>
</dbReference>
<evidence type="ECO:0000256" key="15">
    <source>
        <dbReference type="SAM" id="MobiDB-lite"/>
    </source>
</evidence>
<evidence type="ECO:0000256" key="1">
    <source>
        <dbReference type="ARBA" id="ARBA00004167"/>
    </source>
</evidence>
<reference evidence="20" key="1">
    <citation type="submission" date="2023-10" db="EMBL/GenBank/DDBJ databases">
        <title>Chromosome-level genome of the transformable northern wattle, Acacia crassicarpa.</title>
        <authorList>
            <person name="Massaro I."/>
            <person name="Sinha N.R."/>
            <person name="Poethig S."/>
            <person name="Leichty A.R."/>
        </authorList>
    </citation>
    <scope>NUCLEOTIDE SEQUENCE</scope>
    <source>
        <strain evidence="20">Acra3RX</strain>
        <tissue evidence="20">Leaf</tissue>
    </source>
</reference>
<organism evidence="20 21">
    <name type="scientific">Acacia crassicarpa</name>
    <name type="common">northern wattle</name>
    <dbReference type="NCBI Taxonomy" id="499986"/>
    <lineage>
        <taxon>Eukaryota</taxon>
        <taxon>Viridiplantae</taxon>
        <taxon>Streptophyta</taxon>
        <taxon>Embryophyta</taxon>
        <taxon>Tracheophyta</taxon>
        <taxon>Spermatophyta</taxon>
        <taxon>Magnoliopsida</taxon>
        <taxon>eudicotyledons</taxon>
        <taxon>Gunneridae</taxon>
        <taxon>Pentapetalae</taxon>
        <taxon>rosids</taxon>
        <taxon>fabids</taxon>
        <taxon>Fabales</taxon>
        <taxon>Fabaceae</taxon>
        <taxon>Caesalpinioideae</taxon>
        <taxon>mimosoid clade</taxon>
        <taxon>Acacieae</taxon>
        <taxon>Acacia</taxon>
    </lineage>
</organism>
<keyword evidence="7" id="KW-0677">Repeat</keyword>
<feature type="domain" description="Gnk2-homologous" evidence="19">
    <location>
        <begin position="28"/>
        <end position="131"/>
    </location>
</feature>
<keyword evidence="14" id="KW-0325">Glycoprotein</keyword>
<evidence type="ECO:0000259" key="19">
    <source>
        <dbReference type="PROSITE" id="PS51473"/>
    </source>
</evidence>
<dbReference type="Pfam" id="PF01657">
    <property type="entry name" value="Stress-antifung"/>
    <property type="match status" value="2"/>
</dbReference>
<keyword evidence="11 16" id="KW-1133">Transmembrane helix</keyword>